<evidence type="ECO:0000313" key="1">
    <source>
        <dbReference type="EMBL" id="KZS48415.1"/>
    </source>
</evidence>
<dbReference type="Gene3D" id="3.40.50.300">
    <property type="entry name" value="P-loop containing nucleotide triphosphate hydrolases"/>
    <property type="match status" value="1"/>
</dbReference>
<gene>
    <name evidence="1" type="ORF">AWU65_21995</name>
</gene>
<dbReference type="AlphaFoldDB" id="A0A163LSE4"/>
<reference evidence="1" key="1">
    <citation type="journal article" date="2016" name="Genome Announc.">
        <title>Draft genomes of two strains of Paenibacillus glucanolyticus with capability to degrade lignocellulose.</title>
        <authorList>
            <person name="Mathews S.L."/>
            <person name="Pawlak J."/>
            <person name="Grunden A.M."/>
        </authorList>
    </citation>
    <scope>NUCLEOTIDE SEQUENCE [LARGE SCALE GENOMIC DNA]</scope>
    <source>
        <strain evidence="1">SLM1</strain>
    </source>
</reference>
<dbReference type="InterPro" id="IPR027417">
    <property type="entry name" value="P-loop_NTPase"/>
</dbReference>
<dbReference type="GeneID" id="97556051"/>
<dbReference type="InterPro" id="IPR052922">
    <property type="entry name" value="Cytidylate_Kinase-2"/>
</dbReference>
<name>A0A163LSE4_9BACL</name>
<dbReference type="PANTHER" id="PTHR37816">
    <property type="entry name" value="YALI0E33011P"/>
    <property type="match status" value="1"/>
</dbReference>
<evidence type="ECO:0000313" key="2">
    <source>
        <dbReference type="Proteomes" id="UP000076796"/>
    </source>
</evidence>
<dbReference type="SUPFAM" id="SSF52540">
    <property type="entry name" value="P-loop containing nucleoside triphosphate hydrolases"/>
    <property type="match status" value="1"/>
</dbReference>
<dbReference type="Proteomes" id="UP000076796">
    <property type="component" value="Unassembled WGS sequence"/>
</dbReference>
<keyword evidence="2" id="KW-1185">Reference proteome</keyword>
<comment type="caution">
    <text evidence="1">The sequence shown here is derived from an EMBL/GenBank/DDBJ whole genome shotgun (WGS) entry which is preliminary data.</text>
</comment>
<dbReference type="PANTHER" id="PTHR37816:SF2">
    <property type="entry name" value="DNA TOPOLOGY MODULATION PROTEIN FLAR-RELATED PROTEIN"/>
    <property type="match status" value="1"/>
</dbReference>
<dbReference type="EMBL" id="LWMH01000001">
    <property type="protein sequence ID" value="KZS48415.1"/>
    <property type="molecule type" value="Genomic_DNA"/>
</dbReference>
<evidence type="ECO:0008006" key="3">
    <source>
        <dbReference type="Google" id="ProtNLM"/>
    </source>
</evidence>
<sequence length="177" mass="20785">MTQLPRRIHIIGSTGSGKTYLAKNLSKQLDIPYYELDKVMWSSSIEMAGKNSPEVREKLLNEIIVKDSWIVEGVYYKWLTESFNLADQIIFLTPNTFVRDLRIINRFIKQRIGIEKSNYRQTLKGLLEMIKWNHGFEAQKKKDILEILKRYDYKLAILKNNNDIINESNSKKLSDLT</sequence>
<accession>A0A163LSE4</accession>
<protein>
    <recommendedName>
        <fullName evidence="3">DNA topology modulation protein FlaR</fullName>
    </recommendedName>
</protein>
<organism evidence="1 2">
    <name type="scientific">Paenibacillus glucanolyticus</name>
    <dbReference type="NCBI Taxonomy" id="59843"/>
    <lineage>
        <taxon>Bacteria</taxon>
        <taxon>Bacillati</taxon>
        <taxon>Bacillota</taxon>
        <taxon>Bacilli</taxon>
        <taxon>Bacillales</taxon>
        <taxon>Paenibacillaceae</taxon>
        <taxon>Paenibacillus</taxon>
    </lineage>
</organism>
<dbReference type="RefSeq" id="WP_063479318.1">
    <property type="nucleotide sequence ID" value="NZ_CP147845.1"/>
</dbReference>
<proteinExistence type="predicted"/>